<feature type="active site" description="Proton acceptor" evidence="2">
    <location>
        <position position="611"/>
    </location>
</feature>
<evidence type="ECO:0000259" key="5">
    <source>
        <dbReference type="PROSITE" id="PS00624"/>
    </source>
</evidence>
<dbReference type="InterPro" id="IPR007867">
    <property type="entry name" value="GMC_OxRtase_C"/>
</dbReference>
<dbReference type="AlphaFoldDB" id="Q0UE89"/>
<dbReference type="GeneID" id="5977117"/>
<dbReference type="InterPro" id="IPR036188">
    <property type="entry name" value="FAD/NAD-bd_sf"/>
</dbReference>
<dbReference type="HOGENOM" id="CLU_002865_6_3_1"/>
<feature type="chain" id="PRO_5004177667" description="Glucose-methanol-choline oxidoreductase N-terminal domain-containing protein" evidence="4">
    <location>
        <begin position="20"/>
        <end position="632"/>
    </location>
</feature>
<name>Q0UE89_PHANO</name>
<dbReference type="OMA" id="DYSECVM"/>
<evidence type="ECO:0000256" key="1">
    <source>
        <dbReference type="ARBA" id="ARBA00010790"/>
    </source>
</evidence>
<dbReference type="PROSITE" id="PS00624">
    <property type="entry name" value="GMC_OXRED_2"/>
    <property type="match status" value="1"/>
</dbReference>
<dbReference type="PANTHER" id="PTHR11552">
    <property type="entry name" value="GLUCOSE-METHANOL-CHOLINE GMC OXIDOREDUCTASE"/>
    <property type="match status" value="1"/>
</dbReference>
<accession>Q0UE89</accession>
<dbReference type="GO" id="GO:0016491">
    <property type="term" value="F:oxidoreductase activity"/>
    <property type="evidence" value="ECO:0000318"/>
    <property type="project" value="GO_Central"/>
</dbReference>
<sequence>MTPLFTLVVGLILASISTSTPIKPTSRADSRQVRDATFDYVVIGGGTAGMVIATTLARASYSVALVEAGGVYEDDIGDLGTTPAFAIYGAGASPDDVLPAVDWGFVTTPQAVRDVYMLLLLFMVTSLMNDRVSTTGGCIMPAAKRSVAGISARNYFTYQRPTVEALDRWASILDDASYRFDNFLPFYRQNVNYTPPNNAIRPSNASVPPATSAFTAGSGPLHVSFSDNWVNPVSSYFKAAWEELGLPVANDFVSGILSGVQYSANTINPDGNTRTSSNAFLSGMEDTSNLSIYARTLTKRVLFDGTLAVGAVVDRNGSEVALMASKEVIICAGTFQSPQLLMASGIGPHETLKRFNITVVSELEGVGQNLEDHLLFGASYHVTPITHSALSNATFLARAMSEYAKNGTGILSNPGGEVLAWERLNPTAEGLSDYARDAIKSRTPDWPTFEFLMLDAYSGNNQNYITGAPDTPFMYASPAGAILVQQSRGNITISSIDTAVPPVINPNWLTHPADQELSLLAFKRLREMMNTDAMKGVWVEEVLPGLNVSSDEGILDAIRETAIQLFHAACTCKMGKSPESGAVVDARGRVFGTQSLRIVDASVLPFLPPGHPQATVYALAAKIAKDIIDLRG</sequence>
<dbReference type="Gene3D" id="3.30.560.10">
    <property type="entry name" value="Glucose Oxidase, domain 3"/>
    <property type="match status" value="1"/>
</dbReference>
<evidence type="ECO:0000313" key="6">
    <source>
        <dbReference type="EMBL" id="EAT82260.1"/>
    </source>
</evidence>
<dbReference type="Pfam" id="PF05199">
    <property type="entry name" value="GMC_oxred_C"/>
    <property type="match status" value="1"/>
</dbReference>
<dbReference type="EMBL" id="CH445340">
    <property type="protein sequence ID" value="EAT82260.1"/>
    <property type="molecule type" value="Genomic_DNA"/>
</dbReference>
<dbReference type="GO" id="GO:0016614">
    <property type="term" value="F:oxidoreductase activity, acting on CH-OH group of donors"/>
    <property type="evidence" value="ECO:0007669"/>
    <property type="project" value="InterPro"/>
</dbReference>
<keyword evidence="4" id="KW-0732">Signal</keyword>
<feature type="signal peptide" evidence="4">
    <location>
        <begin position="1"/>
        <end position="19"/>
    </location>
</feature>
<organism evidence="6 7">
    <name type="scientific">Phaeosphaeria nodorum (strain SN15 / ATCC MYA-4574 / FGSC 10173)</name>
    <name type="common">Glume blotch fungus</name>
    <name type="synonym">Parastagonospora nodorum</name>
    <dbReference type="NCBI Taxonomy" id="321614"/>
    <lineage>
        <taxon>Eukaryota</taxon>
        <taxon>Fungi</taxon>
        <taxon>Dikarya</taxon>
        <taxon>Ascomycota</taxon>
        <taxon>Pezizomycotina</taxon>
        <taxon>Dothideomycetes</taxon>
        <taxon>Pleosporomycetidae</taxon>
        <taxon>Pleosporales</taxon>
        <taxon>Pleosporineae</taxon>
        <taxon>Phaeosphaeriaceae</taxon>
        <taxon>Parastagonospora</taxon>
    </lineage>
</organism>
<evidence type="ECO:0000256" key="3">
    <source>
        <dbReference type="PIRSR" id="PIRSR000137-2"/>
    </source>
</evidence>
<dbReference type="GO" id="GO:0050660">
    <property type="term" value="F:flavin adenine dinucleotide binding"/>
    <property type="evidence" value="ECO:0007669"/>
    <property type="project" value="InterPro"/>
</dbReference>
<dbReference type="KEGG" id="pno:SNOG_09925"/>
<dbReference type="RefSeq" id="XP_001800211.1">
    <property type="nucleotide sequence ID" value="XM_001800159.1"/>
</dbReference>
<keyword evidence="3" id="KW-0274">FAD</keyword>
<proteinExistence type="inferred from homology"/>
<keyword evidence="3" id="KW-0285">Flavoprotein</keyword>
<dbReference type="GO" id="GO:0044550">
    <property type="term" value="P:secondary metabolite biosynthetic process"/>
    <property type="evidence" value="ECO:0000318"/>
    <property type="project" value="GO_Central"/>
</dbReference>
<dbReference type="InParanoid" id="Q0UE89"/>
<dbReference type="SUPFAM" id="SSF54373">
    <property type="entry name" value="FAD-linked reductases, C-terminal domain"/>
    <property type="match status" value="1"/>
</dbReference>
<dbReference type="PANTHER" id="PTHR11552:SF228">
    <property type="entry name" value="GLUCOSE-METHANOL-CHOLINE OXIDOREDUCTASE N-TERMINAL DOMAIN-CONTAINING PROTEIN"/>
    <property type="match status" value="1"/>
</dbReference>
<dbReference type="PIRSF" id="PIRSF000137">
    <property type="entry name" value="Alcohol_oxidase"/>
    <property type="match status" value="1"/>
</dbReference>
<feature type="domain" description="Glucose-methanol-choline oxidoreductase N-terminal" evidence="5">
    <location>
        <begin position="333"/>
        <end position="347"/>
    </location>
</feature>
<comment type="similarity">
    <text evidence="1">Belongs to the GMC oxidoreductase family.</text>
</comment>
<gene>
    <name evidence="6" type="ORF">SNOG_09925</name>
</gene>
<dbReference type="eggNOG" id="KOG1238">
    <property type="taxonomic scope" value="Eukaryota"/>
</dbReference>
<dbReference type="STRING" id="321614.Q0UE89"/>
<feature type="active site" description="Proton donor" evidence="2">
    <location>
        <position position="567"/>
    </location>
</feature>
<dbReference type="InterPro" id="IPR012132">
    <property type="entry name" value="GMC_OxRdtase"/>
</dbReference>
<reference evidence="7" key="1">
    <citation type="journal article" date="2007" name="Plant Cell">
        <title>Dothideomycete-plant interactions illuminated by genome sequencing and EST analysis of the wheat pathogen Stagonospora nodorum.</title>
        <authorList>
            <person name="Hane J.K."/>
            <person name="Lowe R.G."/>
            <person name="Solomon P.S."/>
            <person name="Tan K.C."/>
            <person name="Schoch C.L."/>
            <person name="Spatafora J.W."/>
            <person name="Crous P.W."/>
            <person name="Kodira C."/>
            <person name="Birren B.W."/>
            <person name="Galagan J.E."/>
            <person name="Torriani S.F."/>
            <person name="McDonald B.A."/>
            <person name="Oliver R.P."/>
        </authorList>
    </citation>
    <scope>NUCLEOTIDE SEQUENCE [LARGE SCALE GENOMIC DNA]</scope>
    <source>
        <strain evidence="7">SN15 / ATCC MYA-4574 / FGSC 10173</strain>
    </source>
</reference>
<dbReference type="VEuPathDB" id="FungiDB:JI435_099250"/>
<evidence type="ECO:0000256" key="4">
    <source>
        <dbReference type="SAM" id="SignalP"/>
    </source>
</evidence>
<comment type="cofactor">
    <cofactor evidence="3">
        <name>FAD</name>
        <dbReference type="ChEBI" id="CHEBI:57692"/>
    </cofactor>
</comment>
<dbReference type="InterPro" id="IPR000172">
    <property type="entry name" value="GMC_OxRdtase_N"/>
</dbReference>
<dbReference type="SUPFAM" id="SSF51905">
    <property type="entry name" value="FAD/NAD(P)-binding domain"/>
    <property type="match status" value="1"/>
</dbReference>
<dbReference type="Gene3D" id="3.50.50.60">
    <property type="entry name" value="FAD/NAD(P)-binding domain"/>
    <property type="match status" value="1"/>
</dbReference>
<evidence type="ECO:0000256" key="2">
    <source>
        <dbReference type="PIRSR" id="PIRSR000137-1"/>
    </source>
</evidence>
<protein>
    <recommendedName>
        <fullName evidence="5">Glucose-methanol-choline oxidoreductase N-terminal domain-containing protein</fullName>
    </recommendedName>
</protein>
<evidence type="ECO:0000313" key="7">
    <source>
        <dbReference type="Proteomes" id="UP000001055"/>
    </source>
</evidence>
<feature type="binding site" evidence="3">
    <location>
        <begin position="612"/>
        <end position="613"/>
    </location>
    <ligand>
        <name>FAD</name>
        <dbReference type="ChEBI" id="CHEBI:57692"/>
    </ligand>
</feature>
<dbReference type="VEuPathDB" id="FungiDB:JI435_441620"/>
<dbReference type="Proteomes" id="UP000001055">
    <property type="component" value="Unassembled WGS sequence"/>
</dbReference>
<dbReference type="Pfam" id="PF00732">
    <property type="entry name" value="GMC_oxred_N"/>
    <property type="match status" value="1"/>
</dbReference>